<dbReference type="Proteomes" id="UP000494165">
    <property type="component" value="Unassembled WGS sequence"/>
</dbReference>
<dbReference type="OrthoDB" id="10004596at2759"/>
<protein>
    <submittedName>
        <fullName evidence="2">Uncharacterized protein</fullName>
    </submittedName>
</protein>
<dbReference type="EMBL" id="CADEPI010000222">
    <property type="protein sequence ID" value="CAB3380999.1"/>
    <property type="molecule type" value="Genomic_DNA"/>
</dbReference>
<evidence type="ECO:0000256" key="1">
    <source>
        <dbReference type="SAM" id="MobiDB-lite"/>
    </source>
</evidence>
<comment type="caution">
    <text evidence="2">The sequence shown here is derived from an EMBL/GenBank/DDBJ whole genome shotgun (WGS) entry which is preliminary data.</text>
</comment>
<sequence>MQIQEAVQVEPEDESEKISREILLKRSEKRVQAITVLMLHCCSGLQHVQDTEDDDLGTQRVATDEKNAATNNTAG</sequence>
<feature type="region of interest" description="Disordered" evidence="1">
    <location>
        <begin position="50"/>
        <end position="75"/>
    </location>
</feature>
<dbReference type="AlphaFoldDB" id="A0A8S1DIY8"/>
<keyword evidence="3" id="KW-1185">Reference proteome</keyword>
<organism evidence="2 3">
    <name type="scientific">Cloeon dipterum</name>
    <dbReference type="NCBI Taxonomy" id="197152"/>
    <lineage>
        <taxon>Eukaryota</taxon>
        <taxon>Metazoa</taxon>
        <taxon>Ecdysozoa</taxon>
        <taxon>Arthropoda</taxon>
        <taxon>Hexapoda</taxon>
        <taxon>Insecta</taxon>
        <taxon>Pterygota</taxon>
        <taxon>Palaeoptera</taxon>
        <taxon>Ephemeroptera</taxon>
        <taxon>Pisciforma</taxon>
        <taxon>Baetidae</taxon>
        <taxon>Cloeon</taxon>
    </lineage>
</organism>
<evidence type="ECO:0000313" key="2">
    <source>
        <dbReference type="EMBL" id="CAB3380999.1"/>
    </source>
</evidence>
<accession>A0A8S1DIY8</accession>
<reference evidence="2 3" key="1">
    <citation type="submission" date="2020-04" db="EMBL/GenBank/DDBJ databases">
        <authorList>
            <person name="Alioto T."/>
            <person name="Alioto T."/>
            <person name="Gomez Garrido J."/>
        </authorList>
    </citation>
    <scope>NUCLEOTIDE SEQUENCE [LARGE SCALE GENOMIC DNA]</scope>
</reference>
<gene>
    <name evidence="2" type="ORF">CLODIP_2_CD13886</name>
</gene>
<evidence type="ECO:0000313" key="3">
    <source>
        <dbReference type="Proteomes" id="UP000494165"/>
    </source>
</evidence>
<name>A0A8S1DIY8_9INSE</name>
<proteinExistence type="predicted"/>